<comment type="cofactor">
    <cofactor evidence="1">
        <name>Mg(2+)</name>
        <dbReference type="ChEBI" id="CHEBI:18420"/>
    </cofactor>
</comment>
<dbReference type="CDD" id="cd24155">
    <property type="entry name" value="NUDIX_ADPRase"/>
    <property type="match status" value="1"/>
</dbReference>
<name>A0A3B0WZY0_9ZZZZ</name>
<dbReference type="InterPro" id="IPR015797">
    <property type="entry name" value="NUDIX_hydrolase-like_dom_sf"/>
</dbReference>
<evidence type="ECO:0000256" key="9">
    <source>
        <dbReference type="ARBA" id="ARBA00030162"/>
    </source>
</evidence>
<dbReference type="AlphaFoldDB" id="A0A3B0WZY0"/>
<evidence type="ECO:0000313" key="14">
    <source>
        <dbReference type="EMBL" id="VAW61558.1"/>
    </source>
</evidence>
<dbReference type="InterPro" id="IPR000086">
    <property type="entry name" value="NUDIX_hydrolase_dom"/>
</dbReference>
<dbReference type="Pfam" id="PF00293">
    <property type="entry name" value="NUDIX"/>
    <property type="match status" value="1"/>
</dbReference>
<evidence type="ECO:0000256" key="3">
    <source>
        <dbReference type="ARBA" id="ARBA00012453"/>
    </source>
</evidence>
<evidence type="ECO:0000256" key="2">
    <source>
        <dbReference type="ARBA" id="ARBA00007482"/>
    </source>
</evidence>
<feature type="domain" description="Nudix hydrolase" evidence="13">
    <location>
        <begin position="41"/>
        <end position="179"/>
    </location>
</feature>
<evidence type="ECO:0000256" key="11">
    <source>
        <dbReference type="ARBA" id="ARBA00033056"/>
    </source>
</evidence>
<evidence type="ECO:0000256" key="7">
    <source>
        <dbReference type="ARBA" id="ARBA00022842"/>
    </source>
</evidence>
<dbReference type="NCBIfam" id="TIGR00052">
    <property type="entry name" value="nudix-type nucleoside diphosphatase, YffH/AdpP family"/>
    <property type="match status" value="1"/>
</dbReference>
<evidence type="ECO:0000256" key="5">
    <source>
        <dbReference type="ARBA" id="ARBA00022723"/>
    </source>
</evidence>
<evidence type="ECO:0000256" key="8">
    <source>
        <dbReference type="ARBA" id="ARBA00025164"/>
    </source>
</evidence>
<evidence type="ECO:0000256" key="12">
    <source>
        <dbReference type="ARBA" id="ARBA00049546"/>
    </source>
</evidence>
<reference evidence="14" key="1">
    <citation type="submission" date="2018-06" db="EMBL/GenBank/DDBJ databases">
        <authorList>
            <person name="Zhirakovskaya E."/>
        </authorList>
    </citation>
    <scope>NUCLEOTIDE SEQUENCE</scope>
</reference>
<accession>A0A3B0WZY0</accession>
<sequence length="197" mass="22252">MKWKLLKSEPRYRGFLNIDLCHLRHQTYDGREIEVQRELMHRGDAVAVLLYDPSKDRLVLIEQFRAGAIEDENGPWLLEIVAGMVEADESVTDVAKRECREEAGIDVHSFETVCSFYPSPGGSSEKIHVLCALVDSDKAMGIHGLADENEDIKVVVADFEDCHELLASGKVSSATPIIALQWLQLNRERLRMESFVL</sequence>
<dbReference type="GO" id="GO:0006753">
    <property type="term" value="P:nucleoside phosphate metabolic process"/>
    <property type="evidence" value="ECO:0007669"/>
    <property type="project" value="TreeGrafter"/>
</dbReference>
<evidence type="ECO:0000259" key="13">
    <source>
        <dbReference type="PROSITE" id="PS51462"/>
    </source>
</evidence>
<evidence type="ECO:0000256" key="10">
    <source>
        <dbReference type="ARBA" id="ARBA00030308"/>
    </source>
</evidence>
<keyword evidence="6 14" id="KW-0378">Hydrolase</keyword>
<evidence type="ECO:0000256" key="1">
    <source>
        <dbReference type="ARBA" id="ARBA00001946"/>
    </source>
</evidence>
<proteinExistence type="inferred from homology"/>
<dbReference type="PROSITE" id="PS51462">
    <property type="entry name" value="NUDIX"/>
    <property type="match status" value="1"/>
</dbReference>
<dbReference type="EMBL" id="UOFG01000149">
    <property type="protein sequence ID" value="VAW61558.1"/>
    <property type="molecule type" value="Genomic_DNA"/>
</dbReference>
<dbReference type="GO" id="GO:0019144">
    <property type="term" value="F:ADP-sugar diphosphatase activity"/>
    <property type="evidence" value="ECO:0007669"/>
    <property type="project" value="TreeGrafter"/>
</dbReference>
<comment type="catalytic activity">
    <reaction evidence="12">
        <text>ADP-D-ribose + H2O = D-ribose 5-phosphate + AMP + 2 H(+)</text>
        <dbReference type="Rhea" id="RHEA:10412"/>
        <dbReference type="ChEBI" id="CHEBI:15377"/>
        <dbReference type="ChEBI" id="CHEBI:15378"/>
        <dbReference type="ChEBI" id="CHEBI:57967"/>
        <dbReference type="ChEBI" id="CHEBI:78346"/>
        <dbReference type="ChEBI" id="CHEBI:456215"/>
        <dbReference type="EC" id="3.6.1.13"/>
    </reaction>
</comment>
<gene>
    <name evidence="14" type="ORF">MNBD_GAMMA11-1405</name>
</gene>
<protein>
    <recommendedName>
        <fullName evidence="4">ADP-ribose pyrophosphatase</fullName>
        <ecNumber evidence="3">3.6.1.13</ecNumber>
    </recommendedName>
    <alternativeName>
        <fullName evidence="9">ADP-ribose diphosphatase</fullName>
    </alternativeName>
    <alternativeName>
        <fullName evidence="11">ADP-ribose phosphohydrolase</fullName>
    </alternativeName>
    <alternativeName>
        <fullName evidence="10">Adenosine diphosphoribose pyrophosphatase</fullName>
    </alternativeName>
</protein>
<keyword evidence="7" id="KW-0460">Magnesium</keyword>
<dbReference type="GO" id="GO:0046872">
    <property type="term" value="F:metal ion binding"/>
    <property type="evidence" value="ECO:0007669"/>
    <property type="project" value="UniProtKB-KW"/>
</dbReference>
<comment type="function">
    <text evidence="8">Acts on ADP-mannose and ADP-glucose as well as ADP-ribose. Prevents glycogen biosynthesis. The reaction catalyzed by this enzyme is a limiting step of the gluconeogenic process.</text>
</comment>
<dbReference type="EC" id="3.6.1.13" evidence="3"/>
<dbReference type="GO" id="GO:0047631">
    <property type="term" value="F:ADP-ribose diphosphatase activity"/>
    <property type="evidence" value="ECO:0007669"/>
    <property type="project" value="UniProtKB-EC"/>
</dbReference>
<comment type="similarity">
    <text evidence="2">Belongs to the Nudix hydrolase family. NudF subfamily.</text>
</comment>
<dbReference type="SUPFAM" id="SSF55811">
    <property type="entry name" value="Nudix"/>
    <property type="match status" value="1"/>
</dbReference>
<dbReference type="PANTHER" id="PTHR11839:SF5">
    <property type="entry name" value="ADP-RIBOSE PYROPHOSPHATASE"/>
    <property type="match status" value="1"/>
</dbReference>
<dbReference type="GO" id="GO:0019693">
    <property type="term" value="P:ribose phosphate metabolic process"/>
    <property type="evidence" value="ECO:0007669"/>
    <property type="project" value="TreeGrafter"/>
</dbReference>
<evidence type="ECO:0000256" key="4">
    <source>
        <dbReference type="ARBA" id="ARBA00013297"/>
    </source>
</evidence>
<dbReference type="PANTHER" id="PTHR11839">
    <property type="entry name" value="UDP/ADP-SUGAR PYROPHOSPHATASE"/>
    <property type="match status" value="1"/>
</dbReference>
<keyword evidence="5" id="KW-0479">Metal-binding</keyword>
<organism evidence="14">
    <name type="scientific">hydrothermal vent metagenome</name>
    <dbReference type="NCBI Taxonomy" id="652676"/>
    <lineage>
        <taxon>unclassified sequences</taxon>
        <taxon>metagenomes</taxon>
        <taxon>ecological metagenomes</taxon>
    </lineage>
</organism>
<dbReference type="InterPro" id="IPR004385">
    <property type="entry name" value="NDP_pyrophosphatase"/>
</dbReference>
<dbReference type="GO" id="GO:0005829">
    <property type="term" value="C:cytosol"/>
    <property type="evidence" value="ECO:0007669"/>
    <property type="project" value="TreeGrafter"/>
</dbReference>
<evidence type="ECO:0000256" key="6">
    <source>
        <dbReference type="ARBA" id="ARBA00022801"/>
    </source>
</evidence>
<dbReference type="Gene3D" id="3.90.79.10">
    <property type="entry name" value="Nucleoside Triphosphate Pyrophosphohydrolase"/>
    <property type="match status" value="1"/>
</dbReference>